<feature type="domain" description="Carbohydrate kinase PfkB" evidence="4">
    <location>
        <begin position="5"/>
        <end position="285"/>
    </location>
</feature>
<keyword evidence="3" id="KW-0418">Kinase</keyword>
<evidence type="ECO:0000256" key="1">
    <source>
        <dbReference type="ARBA" id="ARBA00010688"/>
    </source>
</evidence>
<dbReference type="PRINTS" id="PR00990">
    <property type="entry name" value="RIBOKINASE"/>
</dbReference>
<dbReference type="CDD" id="cd01942">
    <property type="entry name" value="ribokinase_group_A"/>
    <property type="match status" value="1"/>
</dbReference>
<evidence type="ECO:0000259" key="4">
    <source>
        <dbReference type="Pfam" id="PF00294"/>
    </source>
</evidence>
<sequence>MQTHIAVGNINLDISLSVDRLPGPEEVVFARDAWIGVGGAATNYAIAVAQLGQKPVLVAVAGREMERLGVVDTLRRRGVDVSRVKTVDRPSGVVVVMVVASDSHRSMVSMRGANEELLKYIEEEPLDGVSGECHVHMASVPPQALDFAPGGCTLSYDPGGEAFKRPKSLWSRLPRVDWMFINTPELKGMSGSGDLAAAYRLLESGLKRLVLKHGRGGATVVERGFCVTLDRTPVLEPVDVTGAGDAFDAAFNIAVKAGWSVEEALRLAVAAGSAKVLRRGSSNMPTASEVLAMLPRVAYPRDCSLT</sequence>
<comment type="similarity">
    <text evidence="1">Belongs to the carbohydrate kinase PfkB family.</text>
</comment>
<name>Q9YA33_AERPE</name>
<evidence type="ECO:0000313" key="6">
    <source>
        <dbReference type="Proteomes" id="UP000002518"/>
    </source>
</evidence>
<keyword evidence="2 5" id="KW-0808">Transferase</keyword>
<evidence type="ECO:0000256" key="2">
    <source>
        <dbReference type="ARBA" id="ARBA00022679"/>
    </source>
</evidence>
<dbReference type="Gene3D" id="3.40.1190.20">
    <property type="match status" value="1"/>
</dbReference>
<evidence type="ECO:0000313" key="5">
    <source>
        <dbReference type="EMBL" id="BAA81117.2"/>
    </source>
</evidence>
<dbReference type="GO" id="GO:0003872">
    <property type="term" value="F:6-phosphofructokinase activity"/>
    <property type="evidence" value="ECO:0007669"/>
    <property type="project" value="UniProtKB-EC"/>
</dbReference>
<dbReference type="EnsemblBacteria" id="BAA81117">
    <property type="protein sequence ID" value="BAA81117"/>
    <property type="gene ID" value="APE_2106.1"/>
</dbReference>
<dbReference type="PIR" id="E72516">
    <property type="entry name" value="E72516"/>
</dbReference>
<gene>
    <name evidence="5" type="ordered locus">APE_2106.1</name>
</gene>
<dbReference type="AlphaFoldDB" id="Q9YA33"/>
<dbReference type="PANTHER" id="PTHR10584">
    <property type="entry name" value="SUGAR KINASE"/>
    <property type="match status" value="1"/>
</dbReference>
<keyword evidence="6" id="KW-1185">Reference proteome</keyword>
<dbReference type="EMBL" id="BA000002">
    <property type="protein sequence ID" value="BAA81117.2"/>
    <property type="molecule type" value="Genomic_DNA"/>
</dbReference>
<dbReference type="Proteomes" id="UP000002518">
    <property type="component" value="Chromosome"/>
</dbReference>
<evidence type="ECO:0000256" key="3">
    <source>
        <dbReference type="ARBA" id="ARBA00022777"/>
    </source>
</evidence>
<dbReference type="STRING" id="272557.APE_2106.1"/>
<protein>
    <submittedName>
        <fullName evidence="5">ATP-dependent 6-phosphofructokinase</fullName>
        <ecNumber evidence="5">2.7.1.11</ecNumber>
    </submittedName>
</protein>
<proteinExistence type="inferred from homology"/>
<dbReference type="InterPro" id="IPR011611">
    <property type="entry name" value="PfkB_dom"/>
</dbReference>
<dbReference type="InterPro" id="IPR029056">
    <property type="entry name" value="Ribokinase-like"/>
</dbReference>
<dbReference type="SUPFAM" id="SSF53613">
    <property type="entry name" value="Ribokinase-like"/>
    <property type="match status" value="1"/>
</dbReference>
<dbReference type="InterPro" id="IPR002173">
    <property type="entry name" value="Carboh/pur_kinase_PfkB_CS"/>
</dbReference>
<dbReference type="PROSITE" id="PS00583">
    <property type="entry name" value="PFKB_KINASES_1"/>
    <property type="match status" value="1"/>
</dbReference>
<accession>Q9YA33</accession>
<dbReference type="EC" id="2.7.1.11" evidence="5"/>
<dbReference type="KEGG" id="ape:APE_2106.1"/>
<dbReference type="eggNOG" id="arCOG00014">
    <property type="taxonomic scope" value="Archaea"/>
</dbReference>
<reference evidence="5 6" key="1">
    <citation type="journal article" date="1999" name="DNA Res.">
        <title>Complete genome sequence of an aerobic hyper-thermophilic crenarchaeon, Aeropyrum pernix K1.</title>
        <authorList>
            <person name="Kawarabayasi Y."/>
            <person name="Hino Y."/>
            <person name="Horikawa H."/>
            <person name="Yamazaki S."/>
            <person name="Haikawa Y."/>
            <person name="Jin-no K."/>
            <person name="Takahashi M."/>
            <person name="Sekine M."/>
            <person name="Baba S."/>
            <person name="Ankai A."/>
            <person name="Kosugi H."/>
            <person name="Hosoyama A."/>
            <person name="Fukui S."/>
            <person name="Nagai Y."/>
            <person name="Nishijima K."/>
            <person name="Nakazawa H."/>
            <person name="Takamiya M."/>
            <person name="Masuda S."/>
            <person name="Funahashi T."/>
            <person name="Tanaka T."/>
            <person name="Kudoh Y."/>
            <person name="Yamazaki J."/>
            <person name="Kushida N."/>
            <person name="Oguchi A."/>
            <person name="Aoki K."/>
            <person name="Kubota K."/>
            <person name="Nakamura Y."/>
            <person name="Nomura N."/>
            <person name="Sako Y."/>
            <person name="Kikuchi H."/>
        </authorList>
    </citation>
    <scope>NUCLEOTIDE SEQUENCE [LARGE SCALE GENOMIC DNA]</scope>
    <source>
        <strain evidence="6">ATCC 700893 / DSM 11879 / JCM 9820 / NBRC 100138 / K1</strain>
    </source>
</reference>
<dbReference type="Pfam" id="PF00294">
    <property type="entry name" value="PfkB"/>
    <property type="match status" value="1"/>
</dbReference>
<dbReference type="InterPro" id="IPR002139">
    <property type="entry name" value="Ribo/fructo_kinase"/>
</dbReference>
<organism evidence="5 6">
    <name type="scientific">Aeropyrum pernix (strain ATCC 700893 / DSM 11879 / JCM 9820 / NBRC 100138 / K1)</name>
    <dbReference type="NCBI Taxonomy" id="272557"/>
    <lineage>
        <taxon>Archaea</taxon>
        <taxon>Thermoproteota</taxon>
        <taxon>Thermoprotei</taxon>
        <taxon>Desulfurococcales</taxon>
        <taxon>Desulfurococcaceae</taxon>
        <taxon>Aeropyrum</taxon>
    </lineage>
</organism>
<dbReference type="PANTHER" id="PTHR10584:SF166">
    <property type="entry name" value="RIBOKINASE"/>
    <property type="match status" value="1"/>
</dbReference>